<keyword evidence="4" id="KW-0560">Oxidoreductase</keyword>
<feature type="non-terminal residue" evidence="10">
    <location>
        <position position="1"/>
    </location>
</feature>
<dbReference type="GO" id="GO:0016020">
    <property type="term" value="C:membrane"/>
    <property type="evidence" value="ECO:0007669"/>
    <property type="project" value="UniProtKB-SubCell"/>
</dbReference>
<dbReference type="Pfam" id="PF00487">
    <property type="entry name" value="FA_desaturase"/>
    <property type="match status" value="1"/>
</dbReference>
<evidence type="ECO:0000256" key="5">
    <source>
        <dbReference type="ARBA" id="ARBA00023136"/>
    </source>
</evidence>
<feature type="transmembrane region" description="Helical" evidence="7">
    <location>
        <begin position="62"/>
        <end position="81"/>
    </location>
</feature>
<dbReference type="InterPro" id="IPR012171">
    <property type="entry name" value="Fatty_acid_desaturase"/>
</dbReference>
<dbReference type="GO" id="GO:0006629">
    <property type="term" value="P:lipid metabolic process"/>
    <property type="evidence" value="ECO:0007669"/>
    <property type="project" value="InterPro"/>
</dbReference>
<feature type="domain" description="Fatty acid desaturase" evidence="8">
    <location>
        <begin position="92"/>
        <end position="187"/>
    </location>
</feature>
<keyword evidence="5 7" id="KW-0472">Membrane</keyword>
<dbReference type="InterPro" id="IPR021863">
    <property type="entry name" value="FAS_N"/>
</dbReference>
<comment type="pathway">
    <text evidence="2">Lipid metabolism.</text>
</comment>
<name>A0A1D1XIN8_9ARAE</name>
<dbReference type="PANTHER" id="PTHR32100">
    <property type="entry name" value="OMEGA-6 FATTY ACID DESATURASE, CHLOROPLASTIC"/>
    <property type="match status" value="1"/>
</dbReference>
<evidence type="ECO:0000256" key="6">
    <source>
        <dbReference type="SAM" id="MobiDB-lite"/>
    </source>
</evidence>
<protein>
    <submittedName>
        <fullName evidence="10">Omega-6 fatty acid desaturase, endoplasmic reticulum</fullName>
    </submittedName>
</protein>
<gene>
    <name evidence="10" type="primary">FAD2_2</name>
    <name evidence="10" type="ORF">g.123015</name>
</gene>
<reference evidence="10" key="1">
    <citation type="submission" date="2015-07" db="EMBL/GenBank/DDBJ databases">
        <title>Transcriptome Assembly of Anthurium amnicola.</title>
        <authorList>
            <person name="Suzuki J."/>
        </authorList>
    </citation>
    <scope>NUCLEOTIDE SEQUENCE</scope>
</reference>
<feature type="transmembrane region" description="Helical" evidence="7">
    <location>
        <begin position="93"/>
        <end position="111"/>
    </location>
</feature>
<dbReference type="EMBL" id="GDJX01025676">
    <property type="protein sequence ID" value="JAT42260.1"/>
    <property type="molecule type" value="Transcribed_RNA"/>
</dbReference>
<sequence length="209" mass="23126">TAAASDMAAGDLGTAGAEEEKETHQPYSHRVPSEKPPFTLADVRRAIPPHCFRRSLLLSTSYLLRDLAVSALLFYLAATFLPRLPPHLRLLGWPLYWATQGVALTALWALAHECGHHAFSDHGLLDDALGFALHSSLLVPYFSFKHSHRRHHANTCSMDADEVYLPCTLATLPWPLRRLLLDNPPGRLIYLAAVLTLGWPAYLAFNVSG</sequence>
<feature type="non-terminal residue" evidence="10">
    <location>
        <position position="209"/>
    </location>
</feature>
<organism evidence="10">
    <name type="scientific">Anthurium amnicola</name>
    <dbReference type="NCBI Taxonomy" id="1678845"/>
    <lineage>
        <taxon>Eukaryota</taxon>
        <taxon>Viridiplantae</taxon>
        <taxon>Streptophyta</taxon>
        <taxon>Embryophyta</taxon>
        <taxon>Tracheophyta</taxon>
        <taxon>Spermatophyta</taxon>
        <taxon>Magnoliopsida</taxon>
        <taxon>Liliopsida</taxon>
        <taxon>Araceae</taxon>
        <taxon>Pothoideae</taxon>
        <taxon>Potheae</taxon>
        <taxon>Anthurium</taxon>
    </lineage>
</organism>
<feature type="domain" description="Fatty acid desaturase N-terminal" evidence="9">
    <location>
        <begin position="28"/>
        <end position="70"/>
    </location>
</feature>
<evidence type="ECO:0000256" key="4">
    <source>
        <dbReference type="ARBA" id="ARBA00023002"/>
    </source>
</evidence>
<keyword evidence="7" id="KW-1133">Transmembrane helix</keyword>
<evidence type="ECO:0000256" key="1">
    <source>
        <dbReference type="ARBA" id="ARBA00004370"/>
    </source>
</evidence>
<comment type="similarity">
    <text evidence="3">Belongs to the fatty acid desaturase type 1 family.</text>
</comment>
<dbReference type="AlphaFoldDB" id="A0A1D1XIN8"/>
<keyword evidence="7" id="KW-0812">Transmembrane</keyword>
<dbReference type="Pfam" id="PF11960">
    <property type="entry name" value="DUF3474"/>
    <property type="match status" value="1"/>
</dbReference>
<accession>A0A1D1XIN8</accession>
<evidence type="ECO:0000256" key="3">
    <source>
        <dbReference type="ARBA" id="ARBA00009295"/>
    </source>
</evidence>
<evidence type="ECO:0000259" key="8">
    <source>
        <dbReference type="Pfam" id="PF00487"/>
    </source>
</evidence>
<dbReference type="GO" id="GO:0016717">
    <property type="term" value="F:oxidoreductase activity, acting on paired donors, with oxidation of a pair of donors resulting in the reduction of molecular oxygen to two molecules of water"/>
    <property type="evidence" value="ECO:0007669"/>
    <property type="project" value="InterPro"/>
</dbReference>
<dbReference type="InterPro" id="IPR005804">
    <property type="entry name" value="FA_desaturase_dom"/>
</dbReference>
<feature type="region of interest" description="Disordered" evidence="6">
    <location>
        <begin position="1"/>
        <end position="32"/>
    </location>
</feature>
<evidence type="ECO:0000256" key="7">
    <source>
        <dbReference type="SAM" id="Phobius"/>
    </source>
</evidence>
<feature type="transmembrane region" description="Helical" evidence="7">
    <location>
        <begin position="188"/>
        <end position="205"/>
    </location>
</feature>
<evidence type="ECO:0000313" key="10">
    <source>
        <dbReference type="EMBL" id="JAT42260.1"/>
    </source>
</evidence>
<evidence type="ECO:0000259" key="9">
    <source>
        <dbReference type="Pfam" id="PF11960"/>
    </source>
</evidence>
<comment type="subcellular location">
    <subcellularLocation>
        <location evidence="1">Membrane</location>
    </subcellularLocation>
</comment>
<evidence type="ECO:0000256" key="2">
    <source>
        <dbReference type="ARBA" id="ARBA00005189"/>
    </source>
</evidence>
<proteinExistence type="inferred from homology"/>